<dbReference type="PANTHER" id="PTHR37984">
    <property type="entry name" value="PROTEIN CBG26694"/>
    <property type="match status" value="1"/>
</dbReference>
<dbReference type="GO" id="GO:0003676">
    <property type="term" value="F:nucleic acid binding"/>
    <property type="evidence" value="ECO:0007669"/>
    <property type="project" value="InterPro"/>
</dbReference>
<dbReference type="InterPro" id="IPR012337">
    <property type="entry name" value="RNaseH-like_sf"/>
</dbReference>
<keyword evidence="3" id="KW-1185">Reference proteome</keyword>
<feature type="domain" description="Integrase catalytic" evidence="1">
    <location>
        <begin position="5"/>
        <end position="170"/>
    </location>
</feature>
<sequence length="182" mass="20892">MNPIIKPWPFRGWGMDMIGKIHPPSSKGHVWVLAITDYFTKWVEAVPMKAVASSDVVDFVREHVIHRFGIPQTITTDGGSVFVSKEFRKFYEDMGIKLIRSSPYYAQANGQAEASNKSLIKLIKRKIDEHPRRWHEQVLKGNAYMLEQLDGVKFPVAVNGQHLKKYFPSMWEDGQEDMEADA</sequence>
<evidence type="ECO:0000313" key="2">
    <source>
        <dbReference type="EMBL" id="KAK1606385.1"/>
    </source>
</evidence>
<protein>
    <recommendedName>
        <fullName evidence="1">Integrase catalytic domain-containing protein</fullName>
    </recommendedName>
</protein>
<evidence type="ECO:0000259" key="1">
    <source>
        <dbReference type="PROSITE" id="PS50994"/>
    </source>
</evidence>
<organism evidence="2 3">
    <name type="scientific">Lolium multiflorum</name>
    <name type="common">Italian ryegrass</name>
    <name type="synonym">Lolium perenne subsp. multiflorum</name>
    <dbReference type="NCBI Taxonomy" id="4521"/>
    <lineage>
        <taxon>Eukaryota</taxon>
        <taxon>Viridiplantae</taxon>
        <taxon>Streptophyta</taxon>
        <taxon>Embryophyta</taxon>
        <taxon>Tracheophyta</taxon>
        <taxon>Spermatophyta</taxon>
        <taxon>Magnoliopsida</taxon>
        <taxon>Liliopsida</taxon>
        <taxon>Poales</taxon>
        <taxon>Poaceae</taxon>
        <taxon>BOP clade</taxon>
        <taxon>Pooideae</taxon>
        <taxon>Poodae</taxon>
        <taxon>Poeae</taxon>
        <taxon>Poeae Chloroplast Group 2 (Poeae type)</taxon>
        <taxon>Loliodinae</taxon>
        <taxon>Loliinae</taxon>
        <taxon>Lolium</taxon>
    </lineage>
</organism>
<evidence type="ECO:0000313" key="3">
    <source>
        <dbReference type="Proteomes" id="UP001231189"/>
    </source>
</evidence>
<dbReference type="InterPro" id="IPR050951">
    <property type="entry name" value="Retrovirus_Pol_polyprotein"/>
</dbReference>
<gene>
    <name evidence="2" type="ORF">QYE76_030058</name>
</gene>
<proteinExistence type="predicted"/>
<dbReference type="PANTHER" id="PTHR37984:SF5">
    <property type="entry name" value="PROTEIN NYNRIN-LIKE"/>
    <property type="match status" value="1"/>
</dbReference>
<dbReference type="SUPFAM" id="SSF53098">
    <property type="entry name" value="Ribonuclease H-like"/>
    <property type="match status" value="1"/>
</dbReference>
<name>A0AAD8QQ46_LOLMU</name>
<reference evidence="2" key="1">
    <citation type="submission" date="2023-07" db="EMBL/GenBank/DDBJ databases">
        <title>A chromosome-level genome assembly of Lolium multiflorum.</title>
        <authorList>
            <person name="Chen Y."/>
            <person name="Copetti D."/>
            <person name="Kolliker R."/>
            <person name="Studer B."/>
        </authorList>
    </citation>
    <scope>NUCLEOTIDE SEQUENCE</scope>
    <source>
        <strain evidence="2">02402/16</strain>
        <tissue evidence="2">Leaf</tissue>
    </source>
</reference>
<dbReference type="InterPro" id="IPR001584">
    <property type="entry name" value="Integrase_cat-core"/>
</dbReference>
<comment type="caution">
    <text evidence="2">The sequence shown here is derived from an EMBL/GenBank/DDBJ whole genome shotgun (WGS) entry which is preliminary data.</text>
</comment>
<dbReference type="GO" id="GO:0015074">
    <property type="term" value="P:DNA integration"/>
    <property type="evidence" value="ECO:0007669"/>
    <property type="project" value="InterPro"/>
</dbReference>
<accession>A0AAD8QQ46</accession>
<dbReference type="EMBL" id="JAUUTY010000007">
    <property type="protein sequence ID" value="KAK1606385.1"/>
    <property type="molecule type" value="Genomic_DNA"/>
</dbReference>
<dbReference type="Proteomes" id="UP001231189">
    <property type="component" value="Unassembled WGS sequence"/>
</dbReference>
<dbReference type="PROSITE" id="PS50994">
    <property type="entry name" value="INTEGRASE"/>
    <property type="match status" value="1"/>
</dbReference>
<dbReference type="Pfam" id="PF00665">
    <property type="entry name" value="rve"/>
    <property type="match status" value="1"/>
</dbReference>
<dbReference type="Gene3D" id="3.30.420.10">
    <property type="entry name" value="Ribonuclease H-like superfamily/Ribonuclease H"/>
    <property type="match status" value="1"/>
</dbReference>
<dbReference type="InterPro" id="IPR036397">
    <property type="entry name" value="RNaseH_sf"/>
</dbReference>
<dbReference type="AlphaFoldDB" id="A0AAD8QQ46"/>